<feature type="chain" id="PRO_5020255659" evidence="2">
    <location>
        <begin position="20"/>
        <end position="161"/>
    </location>
</feature>
<name>A0A4U1CGQ4_9SPHI</name>
<comment type="caution">
    <text evidence="4">The sequence shown here is derived from an EMBL/GenBank/DDBJ whole genome shotgun (WGS) entry which is preliminary data.</text>
</comment>
<proteinExistence type="predicted"/>
<dbReference type="Gene3D" id="3.40.30.10">
    <property type="entry name" value="Glutaredoxin"/>
    <property type="match status" value="1"/>
</dbReference>
<sequence length="161" mass="18344">MKLFLAALFIAGFSSFAYSQELTPGTEMPKAVFYKKAGGTFSTDQIAKGKKTLLMFFDATCGHCQKTAAAMSKRNKEFTDINLVLVTQDEQRSIDYFMTNYGKSLLSMKNVTILQDKDHVFIPLFHPKQYPSLYLFGPDKKLIYYSSNDNDVPKFFKLIKL</sequence>
<evidence type="ECO:0000313" key="4">
    <source>
        <dbReference type="EMBL" id="TKC05915.1"/>
    </source>
</evidence>
<dbReference type="SUPFAM" id="SSF52833">
    <property type="entry name" value="Thioredoxin-like"/>
    <property type="match status" value="1"/>
</dbReference>
<evidence type="ECO:0000313" key="5">
    <source>
        <dbReference type="Proteomes" id="UP000307244"/>
    </source>
</evidence>
<dbReference type="RefSeq" id="WP_136836177.1">
    <property type="nucleotide sequence ID" value="NZ_SWBQ01000003.1"/>
</dbReference>
<gene>
    <name evidence="4" type="ORF">FA047_11265</name>
</gene>
<dbReference type="GO" id="GO:0016209">
    <property type="term" value="F:antioxidant activity"/>
    <property type="evidence" value="ECO:0007669"/>
    <property type="project" value="InterPro"/>
</dbReference>
<dbReference type="EMBL" id="SWBQ01000003">
    <property type="protein sequence ID" value="TKC05915.1"/>
    <property type="molecule type" value="Genomic_DNA"/>
</dbReference>
<feature type="domain" description="Thioredoxin" evidence="3">
    <location>
        <begin position="22"/>
        <end position="161"/>
    </location>
</feature>
<evidence type="ECO:0000256" key="1">
    <source>
        <dbReference type="ARBA" id="ARBA00023284"/>
    </source>
</evidence>
<dbReference type="InterPro" id="IPR017937">
    <property type="entry name" value="Thioredoxin_CS"/>
</dbReference>
<dbReference type="InterPro" id="IPR000866">
    <property type="entry name" value="AhpC/TSA"/>
</dbReference>
<dbReference type="InterPro" id="IPR036249">
    <property type="entry name" value="Thioredoxin-like_sf"/>
</dbReference>
<dbReference type="PROSITE" id="PS00194">
    <property type="entry name" value="THIOREDOXIN_1"/>
    <property type="match status" value="1"/>
</dbReference>
<evidence type="ECO:0000259" key="3">
    <source>
        <dbReference type="PROSITE" id="PS51352"/>
    </source>
</evidence>
<organism evidence="4 5">
    <name type="scientific">Pedobacter frigoris</name>
    <dbReference type="NCBI Taxonomy" id="2571272"/>
    <lineage>
        <taxon>Bacteria</taxon>
        <taxon>Pseudomonadati</taxon>
        <taxon>Bacteroidota</taxon>
        <taxon>Sphingobacteriia</taxon>
        <taxon>Sphingobacteriales</taxon>
        <taxon>Sphingobacteriaceae</taxon>
        <taxon>Pedobacter</taxon>
    </lineage>
</organism>
<keyword evidence="1" id="KW-0676">Redox-active center</keyword>
<evidence type="ECO:0000256" key="2">
    <source>
        <dbReference type="SAM" id="SignalP"/>
    </source>
</evidence>
<keyword evidence="2" id="KW-0732">Signal</keyword>
<dbReference type="Pfam" id="PF00578">
    <property type="entry name" value="AhpC-TSA"/>
    <property type="match status" value="1"/>
</dbReference>
<reference evidence="4 5" key="1">
    <citation type="submission" date="2019-04" db="EMBL/GenBank/DDBJ databases">
        <title>Pedobacter sp. RP-3-15 sp. nov., isolated from Arctic soil.</title>
        <authorList>
            <person name="Dahal R.H."/>
            <person name="Kim D.-U."/>
        </authorList>
    </citation>
    <scope>NUCLEOTIDE SEQUENCE [LARGE SCALE GENOMIC DNA]</scope>
    <source>
        <strain evidence="4 5">RP-3-15</strain>
    </source>
</reference>
<dbReference type="PROSITE" id="PS51352">
    <property type="entry name" value="THIOREDOXIN_2"/>
    <property type="match status" value="1"/>
</dbReference>
<dbReference type="GO" id="GO:0016491">
    <property type="term" value="F:oxidoreductase activity"/>
    <property type="evidence" value="ECO:0007669"/>
    <property type="project" value="InterPro"/>
</dbReference>
<dbReference type="AlphaFoldDB" id="A0A4U1CGQ4"/>
<feature type="signal peptide" evidence="2">
    <location>
        <begin position="1"/>
        <end position="19"/>
    </location>
</feature>
<accession>A0A4U1CGQ4</accession>
<dbReference type="Proteomes" id="UP000307244">
    <property type="component" value="Unassembled WGS sequence"/>
</dbReference>
<dbReference type="InterPro" id="IPR013766">
    <property type="entry name" value="Thioredoxin_domain"/>
</dbReference>
<keyword evidence="5" id="KW-1185">Reference proteome</keyword>
<protein>
    <submittedName>
        <fullName evidence="4">Redoxin domain-containing protein</fullName>
    </submittedName>
</protein>
<dbReference type="OrthoDB" id="662072at2"/>